<dbReference type="AlphaFoldDB" id="A0A7W2R2E6"/>
<gene>
    <name evidence="1" type="ORF">H3Z82_02185</name>
</gene>
<comment type="caution">
    <text evidence="1">The sequence shown here is derived from an EMBL/GenBank/DDBJ whole genome shotgun (WGS) entry which is preliminary data.</text>
</comment>
<dbReference type="EMBL" id="JACGLT010000001">
    <property type="protein sequence ID" value="MBA6151528.1"/>
    <property type="molecule type" value="Genomic_DNA"/>
</dbReference>
<proteinExistence type="predicted"/>
<dbReference type="RefSeq" id="WP_182202230.1">
    <property type="nucleotide sequence ID" value="NZ_JACGLT010000001.1"/>
</dbReference>
<accession>A0A7W2R2E6</accession>
<keyword evidence="2" id="KW-1185">Reference proteome</keyword>
<reference evidence="1 2" key="1">
    <citation type="submission" date="2020-07" db="EMBL/GenBank/DDBJ databases">
        <title>Bacterium isolated from marine sediment.</title>
        <authorList>
            <person name="Shang D."/>
        </authorList>
    </citation>
    <scope>NUCLEOTIDE SEQUENCE [LARGE SCALE GENOMIC DNA]</scope>
    <source>
        <strain evidence="1 2">F6074</strain>
    </source>
</reference>
<protein>
    <submittedName>
        <fullName evidence="1">Uncharacterized protein</fullName>
    </submittedName>
</protein>
<evidence type="ECO:0000313" key="1">
    <source>
        <dbReference type="EMBL" id="MBA6151528.1"/>
    </source>
</evidence>
<organism evidence="1 2">
    <name type="scientific">Gelidibacter maritimus</name>
    <dbReference type="NCBI Taxonomy" id="2761487"/>
    <lineage>
        <taxon>Bacteria</taxon>
        <taxon>Pseudomonadati</taxon>
        <taxon>Bacteroidota</taxon>
        <taxon>Flavobacteriia</taxon>
        <taxon>Flavobacteriales</taxon>
        <taxon>Flavobacteriaceae</taxon>
        <taxon>Gelidibacter</taxon>
    </lineage>
</organism>
<name>A0A7W2R2E6_9FLAO</name>
<sequence>MNKKRSQIEQFARKLKGFGEEVKVKQPAIGWLKTVRVSLGMSLQPVAVKLEITKQGVQKLSFNTAHLLNLKSIVII</sequence>
<evidence type="ECO:0000313" key="2">
    <source>
        <dbReference type="Proteomes" id="UP000541857"/>
    </source>
</evidence>
<dbReference type="Proteomes" id="UP000541857">
    <property type="component" value="Unassembled WGS sequence"/>
</dbReference>